<organism evidence="9 10">
    <name type="scientific">Methanothermococcus okinawensis</name>
    <dbReference type="NCBI Taxonomy" id="155863"/>
    <lineage>
        <taxon>Archaea</taxon>
        <taxon>Methanobacteriati</taxon>
        <taxon>Methanobacteriota</taxon>
        <taxon>Methanomada group</taxon>
        <taxon>Methanococci</taxon>
        <taxon>Methanococcales</taxon>
        <taxon>Methanococcaceae</taxon>
        <taxon>Methanothermococcus</taxon>
    </lineage>
</organism>
<evidence type="ECO:0000256" key="3">
    <source>
        <dbReference type="ARBA" id="ARBA00022781"/>
    </source>
</evidence>
<dbReference type="GO" id="GO:0046961">
    <property type="term" value="F:proton-transporting ATPase activity, rotational mechanism"/>
    <property type="evidence" value="ECO:0007669"/>
    <property type="project" value="InterPro"/>
</dbReference>
<dbReference type="SUPFAM" id="SSF81573">
    <property type="entry name" value="F1F0 ATP synthase subunit B, membrane domain"/>
    <property type="match status" value="1"/>
</dbReference>
<feature type="coiled-coil region" evidence="8">
    <location>
        <begin position="33"/>
        <end position="92"/>
    </location>
</feature>
<dbReference type="GO" id="GO:0005524">
    <property type="term" value="F:ATP binding"/>
    <property type="evidence" value="ECO:0007669"/>
    <property type="project" value="UniProtKB-UniRule"/>
</dbReference>
<comment type="subcellular location">
    <subcellularLocation>
        <location evidence="7">Cell membrane</location>
        <topology evidence="7">Peripheral membrane protein</topology>
    </subcellularLocation>
</comment>
<dbReference type="Gene3D" id="3.30.2320.30">
    <property type="entry name" value="ATP synthase, E subunit, C-terminal"/>
    <property type="match status" value="1"/>
</dbReference>
<dbReference type="PANTHER" id="PTHR45715">
    <property type="entry name" value="ATPASE H+-TRANSPORTING V1 SUBUNIT E1A-RELATED"/>
    <property type="match status" value="1"/>
</dbReference>
<dbReference type="AlphaFoldDB" id="A0A833DR70"/>
<dbReference type="GO" id="GO:0042777">
    <property type="term" value="P:proton motive force-driven plasma membrane ATP synthesis"/>
    <property type="evidence" value="ECO:0007669"/>
    <property type="project" value="UniProtKB-UniRule"/>
</dbReference>
<dbReference type="Gene3D" id="1.20.5.620">
    <property type="entry name" value="F1F0 ATP synthase subunit B, membrane domain"/>
    <property type="match status" value="1"/>
</dbReference>
<comment type="subunit">
    <text evidence="7">Has multiple subunits with at least A(3), B(3), C, D, E, F, H, I and proteolipid K(x).</text>
</comment>
<keyword evidence="8" id="KW-0175">Coiled coil</keyword>
<keyword evidence="3 7" id="KW-0375">Hydrogen ion transport</keyword>
<evidence type="ECO:0000256" key="1">
    <source>
        <dbReference type="ARBA" id="ARBA00005901"/>
    </source>
</evidence>
<proteinExistence type="inferred from homology"/>
<dbReference type="Proteomes" id="UP000605144">
    <property type="component" value="Unassembled WGS sequence"/>
</dbReference>
<dbReference type="Pfam" id="PF01991">
    <property type="entry name" value="vATP-synt_E"/>
    <property type="match status" value="1"/>
</dbReference>
<accession>A0A833DR70</accession>
<evidence type="ECO:0000256" key="6">
    <source>
        <dbReference type="ARBA" id="ARBA00023310"/>
    </source>
</evidence>
<evidence type="ECO:0000313" key="9">
    <source>
        <dbReference type="EMBL" id="HIP17572.1"/>
    </source>
</evidence>
<reference evidence="9" key="1">
    <citation type="journal article" date="2020" name="ISME J.">
        <title>Gammaproteobacteria mediating utilization of methyl-, sulfur- and petroleum organic compounds in deep ocean hydrothermal plumes.</title>
        <authorList>
            <person name="Zhou Z."/>
            <person name="Liu Y."/>
            <person name="Pan J."/>
            <person name="Cron B.R."/>
            <person name="Toner B.M."/>
            <person name="Anantharaman K."/>
            <person name="Breier J.A."/>
            <person name="Dick G.J."/>
            <person name="Li M."/>
        </authorList>
    </citation>
    <scope>NUCLEOTIDE SEQUENCE</scope>
    <source>
        <strain evidence="9">SZUA-1385</strain>
    </source>
</reference>
<dbReference type="InterPro" id="IPR038495">
    <property type="entry name" value="ATPase_E_C"/>
</dbReference>
<dbReference type="HAMAP" id="MF_00311">
    <property type="entry name" value="ATP_synth_E_arch"/>
    <property type="match status" value="1"/>
</dbReference>
<protein>
    <recommendedName>
        <fullName evidence="7">A-type ATP synthase subunit E</fullName>
    </recommendedName>
</protein>
<evidence type="ECO:0000313" key="10">
    <source>
        <dbReference type="Proteomes" id="UP000605144"/>
    </source>
</evidence>
<dbReference type="GO" id="GO:0033178">
    <property type="term" value="C:proton-transporting two-sector ATPase complex, catalytic domain"/>
    <property type="evidence" value="ECO:0007669"/>
    <property type="project" value="InterPro"/>
</dbReference>
<dbReference type="SUPFAM" id="SSF160527">
    <property type="entry name" value="V-type ATPase subunit E-like"/>
    <property type="match status" value="1"/>
</dbReference>
<dbReference type="EMBL" id="DQSV01000091">
    <property type="protein sequence ID" value="HIP17572.1"/>
    <property type="molecule type" value="Genomic_DNA"/>
</dbReference>
<evidence type="ECO:0000256" key="4">
    <source>
        <dbReference type="ARBA" id="ARBA00023065"/>
    </source>
</evidence>
<name>A0A833DR70_9EURY</name>
<evidence type="ECO:0000256" key="7">
    <source>
        <dbReference type="HAMAP-Rule" id="MF_00311"/>
    </source>
</evidence>
<comment type="caution">
    <text evidence="9">The sequence shown here is derived from an EMBL/GenBank/DDBJ whole genome shotgun (WGS) entry which is preliminary data.</text>
</comment>
<sequence>MGADKITSKILEDAEINANSIKSKAQIEADKILEDAKREAEKRKNEIIKKGEKEAEMIKNRIIAEARLNARKKMLKERENLIEMAIEKLKEDLITLPEKEEYSTLLFKLIIEGIISVGGGEVVLELNERDYETIDSKVLWAIENEMEKLLEKPAIVKKREVVNIIGGCIVKTSDNSKICDNSLEAVFERNLEDIKVKVAELLF</sequence>
<keyword evidence="4 7" id="KW-0406">Ion transport</keyword>
<keyword evidence="7" id="KW-1003">Cell membrane</keyword>
<comment type="similarity">
    <text evidence="1 7">Belongs to the V-ATPase E subunit family.</text>
</comment>
<dbReference type="GO" id="GO:0046933">
    <property type="term" value="F:proton-transporting ATP synthase activity, rotational mechanism"/>
    <property type="evidence" value="ECO:0007669"/>
    <property type="project" value="UniProtKB-UniRule"/>
</dbReference>
<dbReference type="InterPro" id="IPR028987">
    <property type="entry name" value="ATP_synth_B-like_membr_sf"/>
</dbReference>
<keyword evidence="2 7" id="KW-0813">Transport</keyword>
<keyword evidence="6 7" id="KW-0066">ATP synthesis</keyword>
<dbReference type="InterPro" id="IPR002842">
    <property type="entry name" value="ATPase_V1_Esu"/>
</dbReference>
<evidence type="ECO:0000256" key="5">
    <source>
        <dbReference type="ARBA" id="ARBA00023136"/>
    </source>
</evidence>
<evidence type="ECO:0000256" key="8">
    <source>
        <dbReference type="SAM" id="Coils"/>
    </source>
</evidence>
<dbReference type="GO" id="GO:0005886">
    <property type="term" value="C:plasma membrane"/>
    <property type="evidence" value="ECO:0007669"/>
    <property type="project" value="UniProtKB-SubCell"/>
</dbReference>
<comment type="function">
    <text evidence="7">Component of the A-type ATP synthase that produces ATP from ADP in the presence of a proton gradient across the membrane.</text>
</comment>
<gene>
    <name evidence="7" type="primary">atpE</name>
    <name evidence="9" type="ORF">EYG76_04690</name>
</gene>
<evidence type="ECO:0000256" key="2">
    <source>
        <dbReference type="ARBA" id="ARBA00022448"/>
    </source>
</evidence>
<keyword evidence="5 7" id="KW-0472">Membrane</keyword>